<keyword evidence="2" id="KW-0732">Signal</keyword>
<evidence type="ECO:0000313" key="3">
    <source>
        <dbReference type="EMBL" id="TGU72482.1"/>
    </source>
</evidence>
<evidence type="ECO:0000256" key="1">
    <source>
        <dbReference type="SAM" id="MobiDB-lite"/>
    </source>
</evidence>
<dbReference type="Proteomes" id="UP000306416">
    <property type="component" value="Unassembled WGS sequence"/>
</dbReference>
<dbReference type="InterPro" id="IPR025737">
    <property type="entry name" value="FApF"/>
</dbReference>
<protein>
    <recommendedName>
        <fullName evidence="5">Transporter</fullName>
    </recommendedName>
</protein>
<feature type="chain" id="PRO_5020919808" description="Transporter" evidence="2">
    <location>
        <begin position="29"/>
        <end position="294"/>
    </location>
</feature>
<gene>
    <name evidence="3" type="ORF">E4633_09260</name>
</gene>
<accession>A0A4V6R3M6</accession>
<evidence type="ECO:0008006" key="5">
    <source>
        <dbReference type="Google" id="ProtNLM"/>
    </source>
</evidence>
<name>A0A4V6R3M6_9BACT</name>
<evidence type="ECO:0000313" key="4">
    <source>
        <dbReference type="Proteomes" id="UP000306416"/>
    </source>
</evidence>
<dbReference type="AlphaFoldDB" id="A0A4V6R3M6"/>
<organism evidence="3 4">
    <name type="scientific">Geomonas terrae</name>
    <dbReference type="NCBI Taxonomy" id="2562681"/>
    <lineage>
        <taxon>Bacteria</taxon>
        <taxon>Pseudomonadati</taxon>
        <taxon>Thermodesulfobacteriota</taxon>
        <taxon>Desulfuromonadia</taxon>
        <taxon>Geobacterales</taxon>
        <taxon>Geobacteraceae</taxon>
        <taxon>Geomonas</taxon>
    </lineage>
</organism>
<feature type="region of interest" description="Disordered" evidence="1">
    <location>
        <begin position="101"/>
        <end position="131"/>
    </location>
</feature>
<reference evidence="3 4" key="1">
    <citation type="submission" date="2019-04" db="EMBL/GenBank/DDBJ databases">
        <title>Geobacter oryzae sp. nov., ferric-reducing bacteria isolated from paddy soil.</title>
        <authorList>
            <person name="Xu Z."/>
            <person name="Masuda Y."/>
            <person name="Itoh H."/>
            <person name="Senoo K."/>
        </authorList>
    </citation>
    <scope>NUCLEOTIDE SEQUENCE [LARGE SCALE GENOMIC DNA]</scope>
    <source>
        <strain evidence="3 4">Red111</strain>
    </source>
</reference>
<proteinExistence type="predicted"/>
<feature type="compositionally biased region" description="Gly residues" evidence="1">
    <location>
        <begin position="110"/>
        <end position="122"/>
    </location>
</feature>
<dbReference type="Pfam" id="PF13557">
    <property type="entry name" value="Phenol_MetA_deg"/>
    <property type="match status" value="1"/>
</dbReference>
<sequence length="294" mass="30786">MTNKLHRCKVWFGLLLAAAFATPGTAMGAGPAVSASLGFEFASGDYGTGTTTRSLYLPFTLTIAPTERLGFSLEVPYVYQSNSSVNTGVLLGSGGQMGGMRKKTAAMSGSMGGSSSGSGGGSMSSANPDNYGRSASGVGDVTAKAGYVLVEEGEIMPRIRPYLSVKFPTGDKDRALGTGSFDEGAAVEFFKQLGNWYSFAEFGYTFQGHSSVLPLKNYASFNAGTGYAVSEKLLPMLIVKTSSAPISGSSDLLETRLKLKYLATKNTGIEAYAGKGWTRSSPDFTSGVSITYDF</sequence>
<dbReference type="RefSeq" id="WP_135869959.1">
    <property type="nucleotide sequence ID" value="NZ_SRSC01000002.1"/>
</dbReference>
<keyword evidence="4" id="KW-1185">Reference proteome</keyword>
<feature type="signal peptide" evidence="2">
    <location>
        <begin position="1"/>
        <end position="28"/>
    </location>
</feature>
<comment type="caution">
    <text evidence="3">The sequence shown here is derived from an EMBL/GenBank/DDBJ whole genome shotgun (WGS) entry which is preliminary data.</text>
</comment>
<evidence type="ECO:0000256" key="2">
    <source>
        <dbReference type="SAM" id="SignalP"/>
    </source>
</evidence>
<dbReference type="EMBL" id="SRSC01000002">
    <property type="protein sequence ID" value="TGU72482.1"/>
    <property type="molecule type" value="Genomic_DNA"/>
</dbReference>